<sequence>MTSVTTRYPSRERRTRLRDTLEGYAFISPWLVGFFAFTFFPILASLYFAFTDYDLLSPPVFTGLSNFRALLRDDLFWKSLGVTFQYAFVSVPLRLAFALAVAMLLNMNLRFVGFYRAVYYIPSLIGGSVAVAVLWRRIFMKDGIVNMILGSLGIHSEVSWIGNPRTALLTLILLAAWQFGSSMLIFLAGLKQIPRSYYEAAHIDGANPFQRFIHITIPQLTPLIFFNLVMQLINGFTIFTQAYIVGGPSGDPMNSTLVYALQLYKKAFEFYQMGYASAMAWVLLLIIAVFTALIFKSSYLWVHYEAKEG</sequence>
<feature type="transmembrane region" description="Helical" evidence="7">
    <location>
        <begin position="273"/>
        <end position="295"/>
    </location>
</feature>
<organism evidence="9 10">
    <name type="scientific">Winmispira thermophila (strain ATCC 49972 / DSM 6192 / RI 19.B1)</name>
    <name type="common">Spirochaeta thermophila</name>
    <dbReference type="NCBI Taxonomy" id="665571"/>
    <lineage>
        <taxon>Bacteria</taxon>
        <taxon>Pseudomonadati</taxon>
        <taxon>Spirochaetota</taxon>
        <taxon>Spirochaetia</taxon>
        <taxon>Winmispirales</taxon>
        <taxon>Winmispiraceae</taxon>
        <taxon>Winmispira</taxon>
    </lineage>
</organism>
<keyword evidence="5 7" id="KW-1133">Transmembrane helix</keyword>
<dbReference type="HOGENOM" id="CLU_016047_0_2_12"/>
<evidence type="ECO:0000259" key="8">
    <source>
        <dbReference type="PROSITE" id="PS50928"/>
    </source>
</evidence>
<dbReference type="AlphaFoldDB" id="E0RRY3"/>
<name>E0RRY3_WINT6</name>
<reference evidence="9 10" key="2">
    <citation type="journal article" date="2010" name="J. Bacteriol.">
        <title>Genome sequence of the polysaccharide-degrading, thermophilic anaerobe Spirochaeta thermophila DSM 6192.</title>
        <authorList>
            <person name="Angelov A."/>
            <person name="Liebl S."/>
            <person name="Ballschmiter M."/>
            <person name="Bomeke M."/>
            <person name="Lehmann R."/>
            <person name="Liesegang H."/>
            <person name="Daniel R."/>
            <person name="Liebl W."/>
        </authorList>
    </citation>
    <scope>NUCLEOTIDE SEQUENCE [LARGE SCALE GENOMIC DNA]</scope>
    <source>
        <strain evidence="10">ATCC 49972 / DSM 6192 / RI 19.B1</strain>
    </source>
</reference>
<feature type="transmembrane region" description="Helical" evidence="7">
    <location>
        <begin position="21"/>
        <end position="50"/>
    </location>
</feature>
<dbReference type="PANTHER" id="PTHR30193">
    <property type="entry name" value="ABC TRANSPORTER PERMEASE PROTEIN"/>
    <property type="match status" value="1"/>
</dbReference>
<evidence type="ECO:0000313" key="9">
    <source>
        <dbReference type="EMBL" id="ADN01770.1"/>
    </source>
</evidence>
<evidence type="ECO:0000256" key="3">
    <source>
        <dbReference type="ARBA" id="ARBA00022475"/>
    </source>
</evidence>
<dbReference type="CDD" id="cd06261">
    <property type="entry name" value="TM_PBP2"/>
    <property type="match status" value="1"/>
</dbReference>
<feature type="transmembrane region" description="Helical" evidence="7">
    <location>
        <begin position="84"/>
        <end position="105"/>
    </location>
</feature>
<dbReference type="EMBL" id="CP001698">
    <property type="protein sequence ID" value="ADN01770.1"/>
    <property type="molecule type" value="Genomic_DNA"/>
</dbReference>
<evidence type="ECO:0000313" key="10">
    <source>
        <dbReference type="Proteomes" id="UP000001296"/>
    </source>
</evidence>
<feature type="transmembrane region" description="Helical" evidence="7">
    <location>
        <begin position="117"/>
        <end position="135"/>
    </location>
</feature>
<dbReference type="RefSeq" id="WP_013313611.1">
    <property type="nucleotide sequence ID" value="NC_014484.1"/>
</dbReference>
<keyword evidence="4 7" id="KW-0812">Transmembrane</keyword>
<dbReference type="PANTHER" id="PTHR30193:SF1">
    <property type="entry name" value="ABC TRANSPORTER PERMEASE PROTEIN YESP-RELATED"/>
    <property type="match status" value="1"/>
</dbReference>
<evidence type="ECO:0000256" key="5">
    <source>
        <dbReference type="ARBA" id="ARBA00022989"/>
    </source>
</evidence>
<dbReference type="GO" id="GO:0005886">
    <property type="term" value="C:plasma membrane"/>
    <property type="evidence" value="ECO:0007669"/>
    <property type="project" value="UniProtKB-SubCell"/>
</dbReference>
<dbReference type="PROSITE" id="PS50928">
    <property type="entry name" value="ABC_TM1"/>
    <property type="match status" value="1"/>
</dbReference>
<evidence type="ECO:0000256" key="1">
    <source>
        <dbReference type="ARBA" id="ARBA00004651"/>
    </source>
</evidence>
<reference key="1">
    <citation type="submission" date="2009-08" db="EMBL/GenBank/DDBJ databases">
        <title>The genome sequence of Spirochaeta thermophila DSM6192.</title>
        <authorList>
            <person name="Angelov A."/>
            <person name="Mientus M."/>
            <person name="Wittenberg S."/>
            <person name="Lehmann R."/>
            <person name="Liesegang H."/>
            <person name="Daniel R."/>
            <person name="Liebl W."/>
        </authorList>
    </citation>
    <scope>NUCLEOTIDE SEQUENCE</scope>
    <source>
        <strain>DSM 6192</strain>
    </source>
</reference>
<evidence type="ECO:0000256" key="2">
    <source>
        <dbReference type="ARBA" id="ARBA00022448"/>
    </source>
</evidence>
<dbReference type="InterPro" id="IPR035906">
    <property type="entry name" value="MetI-like_sf"/>
</dbReference>
<gene>
    <name evidence="9" type="ordered locus">STHERM_c08210</name>
</gene>
<dbReference type="InterPro" id="IPR000515">
    <property type="entry name" value="MetI-like"/>
</dbReference>
<keyword evidence="3" id="KW-1003">Cell membrane</keyword>
<evidence type="ECO:0000256" key="6">
    <source>
        <dbReference type="ARBA" id="ARBA00023136"/>
    </source>
</evidence>
<dbReference type="GO" id="GO:0055085">
    <property type="term" value="P:transmembrane transport"/>
    <property type="evidence" value="ECO:0007669"/>
    <property type="project" value="InterPro"/>
</dbReference>
<feature type="domain" description="ABC transmembrane type-1" evidence="8">
    <location>
        <begin position="80"/>
        <end position="294"/>
    </location>
</feature>
<comment type="subcellular location">
    <subcellularLocation>
        <location evidence="1 7">Cell membrane</location>
        <topology evidence="1 7">Multi-pass membrane protein</topology>
    </subcellularLocation>
</comment>
<dbReference type="PaxDb" id="665571-STHERM_c08210"/>
<proteinExistence type="inferred from homology"/>
<dbReference type="Gene3D" id="1.10.3720.10">
    <property type="entry name" value="MetI-like"/>
    <property type="match status" value="1"/>
</dbReference>
<comment type="similarity">
    <text evidence="7">Belongs to the binding-protein-dependent transport system permease family.</text>
</comment>
<dbReference type="eggNOG" id="COG1175">
    <property type="taxonomic scope" value="Bacteria"/>
</dbReference>
<dbReference type="Proteomes" id="UP000001296">
    <property type="component" value="Chromosome"/>
</dbReference>
<protein>
    <submittedName>
        <fullName evidence="9">Transporter</fullName>
    </submittedName>
</protein>
<evidence type="ECO:0000256" key="7">
    <source>
        <dbReference type="RuleBase" id="RU363032"/>
    </source>
</evidence>
<dbReference type="SUPFAM" id="SSF161098">
    <property type="entry name" value="MetI-like"/>
    <property type="match status" value="1"/>
</dbReference>
<dbReference type="Pfam" id="PF00528">
    <property type="entry name" value="BPD_transp_1"/>
    <property type="match status" value="1"/>
</dbReference>
<feature type="transmembrane region" description="Helical" evidence="7">
    <location>
        <begin position="220"/>
        <end position="244"/>
    </location>
</feature>
<keyword evidence="2 7" id="KW-0813">Transport</keyword>
<dbReference type="KEGG" id="sta:STHERM_c08210"/>
<dbReference type="SUPFAM" id="SSF160964">
    <property type="entry name" value="MalF N-terminal region-like"/>
    <property type="match status" value="1"/>
</dbReference>
<evidence type="ECO:0000256" key="4">
    <source>
        <dbReference type="ARBA" id="ARBA00022692"/>
    </source>
</evidence>
<feature type="transmembrane region" description="Helical" evidence="7">
    <location>
        <begin position="167"/>
        <end position="190"/>
    </location>
</feature>
<accession>E0RRY3</accession>
<keyword evidence="6 7" id="KW-0472">Membrane</keyword>
<dbReference type="InterPro" id="IPR051393">
    <property type="entry name" value="ABC_transporter_permease"/>
</dbReference>